<dbReference type="EMBL" id="OBEL01000002">
    <property type="protein sequence ID" value="SNZ19492.1"/>
    <property type="molecule type" value="Genomic_DNA"/>
</dbReference>
<dbReference type="PROSITE" id="PS51257">
    <property type="entry name" value="PROKAR_LIPOPROTEIN"/>
    <property type="match status" value="1"/>
</dbReference>
<sequence length="138" mass="16156">MNTFSKISLCAAAALVSAACLSFSVSTPAEAAFNICKNVKLHVDNKSSKTVRLFDIDYYDYAKRKWRSEPIRDFIMQPGAKFRRTHNLEKVNRTETKIRVKYRTLKSNGRWNNAQYWYYDSPKKVCRNGSKFKINIWQ</sequence>
<proteinExistence type="predicted"/>
<dbReference type="AlphaFoldDB" id="A0A285PCR4"/>
<organism evidence="2 3">
    <name type="scientific">Cohaesibacter gelatinilyticus</name>
    <dbReference type="NCBI Taxonomy" id="372072"/>
    <lineage>
        <taxon>Bacteria</taxon>
        <taxon>Pseudomonadati</taxon>
        <taxon>Pseudomonadota</taxon>
        <taxon>Alphaproteobacteria</taxon>
        <taxon>Hyphomicrobiales</taxon>
        <taxon>Cohaesibacteraceae</taxon>
    </lineage>
</organism>
<accession>A0A285PCR4</accession>
<dbReference type="RefSeq" id="WP_097153836.1">
    <property type="nucleotide sequence ID" value="NZ_OBEL01000002.1"/>
</dbReference>
<dbReference type="Proteomes" id="UP000219439">
    <property type="component" value="Unassembled WGS sequence"/>
</dbReference>
<keyword evidence="3" id="KW-1185">Reference proteome</keyword>
<evidence type="ECO:0000256" key="1">
    <source>
        <dbReference type="SAM" id="SignalP"/>
    </source>
</evidence>
<evidence type="ECO:0000313" key="3">
    <source>
        <dbReference type="Proteomes" id="UP000219439"/>
    </source>
</evidence>
<evidence type="ECO:0008006" key="4">
    <source>
        <dbReference type="Google" id="ProtNLM"/>
    </source>
</evidence>
<name>A0A285PCR4_9HYPH</name>
<protein>
    <recommendedName>
        <fullName evidence="4">Lipoprotein</fullName>
    </recommendedName>
</protein>
<feature type="chain" id="PRO_5012628578" description="Lipoprotein" evidence="1">
    <location>
        <begin position="32"/>
        <end position="138"/>
    </location>
</feature>
<gene>
    <name evidence="2" type="ORF">SAMN06265368_2581</name>
</gene>
<evidence type="ECO:0000313" key="2">
    <source>
        <dbReference type="EMBL" id="SNZ19492.1"/>
    </source>
</evidence>
<feature type="signal peptide" evidence="1">
    <location>
        <begin position="1"/>
        <end position="31"/>
    </location>
</feature>
<reference evidence="2 3" key="1">
    <citation type="submission" date="2017-09" db="EMBL/GenBank/DDBJ databases">
        <authorList>
            <person name="Ehlers B."/>
            <person name="Leendertz F.H."/>
        </authorList>
    </citation>
    <scope>NUCLEOTIDE SEQUENCE [LARGE SCALE GENOMIC DNA]</scope>
    <source>
        <strain evidence="2 3">DSM 18289</strain>
    </source>
</reference>
<keyword evidence="1" id="KW-0732">Signal</keyword>
<dbReference type="OrthoDB" id="582665at2"/>